<sequence>MLYECYRSDVTIEPQTAVNVANLLDGTKPKDKQVLGTMWYETRGQLDSYVITNFTEAYDDTAGVGVIKSGSSPSQKNRVVYKIYDTSGICLSAATLVFKTCYDVQDECCSQQKQKSCQGQGISLSKPRKNLGCSKLQFTRYPQAEPFPLCADYHSCT</sequence>
<comment type="caution">
    <text evidence="1">The sequence shown here is derived from an EMBL/GenBank/DDBJ whole genome shotgun (WGS) entry which is preliminary data.</text>
</comment>
<evidence type="ECO:0000313" key="2">
    <source>
        <dbReference type="Proteomes" id="UP000821865"/>
    </source>
</evidence>
<keyword evidence="2" id="KW-1185">Reference proteome</keyword>
<dbReference type="EMBL" id="CM023475">
    <property type="protein sequence ID" value="KAH7945821.1"/>
    <property type="molecule type" value="Genomic_DNA"/>
</dbReference>
<accession>A0ACB8CLM0</accession>
<reference evidence="1" key="1">
    <citation type="submission" date="2020-05" db="EMBL/GenBank/DDBJ databases">
        <title>Large-scale comparative analyses of tick genomes elucidate their genetic diversity and vector capacities.</title>
        <authorList>
            <person name="Jia N."/>
            <person name="Wang J."/>
            <person name="Shi W."/>
            <person name="Du L."/>
            <person name="Sun Y."/>
            <person name="Zhan W."/>
            <person name="Jiang J."/>
            <person name="Wang Q."/>
            <person name="Zhang B."/>
            <person name="Ji P."/>
            <person name="Sakyi L.B."/>
            <person name="Cui X."/>
            <person name="Yuan T."/>
            <person name="Jiang B."/>
            <person name="Yang W."/>
            <person name="Lam T.T.-Y."/>
            <person name="Chang Q."/>
            <person name="Ding S."/>
            <person name="Wang X."/>
            <person name="Zhu J."/>
            <person name="Ruan X."/>
            <person name="Zhao L."/>
            <person name="Wei J."/>
            <person name="Que T."/>
            <person name="Du C."/>
            <person name="Cheng J."/>
            <person name="Dai P."/>
            <person name="Han X."/>
            <person name="Huang E."/>
            <person name="Gao Y."/>
            <person name="Liu J."/>
            <person name="Shao H."/>
            <person name="Ye R."/>
            <person name="Li L."/>
            <person name="Wei W."/>
            <person name="Wang X."/>
            <person name="Wang C."/>
            <person name="Yang T."/>
            <person name="Huo Q."/>
            <person name="Li W."/>
            <person name="Guo W."/>
            <person name="Chen H."/>
            <person name="Zhou L."/>
            <person name="Ni X."/>
            <person name="Tian J."/>
            <person name="Zhou Y."/>
            <person name="Sheng Y."/>
            <person name="Liu T."/>
            <person name="Pan Y."/>
            <person name="Xia L."/>
            <person name="Li J."/>
            <person name="Zhao F."/>
            <person name="Cao W."/>
        </authorList>
    </citation>
    <scope>NUCLEOTIDE SEQUENCE</scope>
    <source>
        <strain evidence="1">Dsil-2018</strain>
    </source>
</reference>
<protein>
    <submittedName>
        <fullName evidence="1">Uncharacterized protein</fullName>
    </submittedName>
</protein>
<gene>
    <name evidence="1" type="ORF">HPB49_016012</name>
</gene>
<organism evidence="1 2">
    <name type="scientific">Dermacentor silvarum</name>
    <name type="common">Tick</name>
    <dbReference type="NCBI Taxonomy" id="543639"/>
    <lineage>
        <taxon>Eukaryota</taxon>
        <taxon>Metazoa</taxon>
        <taxon>Ecdysozoa</taxon>
        <taxon>Arthropoda</taxon>
        <taxon>Chelicerata</taxon>
        <taxon>Arachnida</taxon>
        <taxon>Acari</taxon>
        <taxon>Parasitiformes</taxon>
        <taxon>Ixodida</taxon>
        <taxon>Ixodoidea</taxon>
        <taxon>Ixodidae</taxon>
        <taxon>Rhipicephalinae</taxon>
        <taxon>Dermacentor</taxon>
    </lineage>
</organism>
<name>A0ACB8CLM0_DERSI</name>
<proteinExistence type="predicted"/>
<dbReference type="Proteomes" id="UP000821865">
    <property type="component" value="Chromosome 6"/>
</dbReference>
<evidence type="ECO:0000313" key="1">
    <source>
        <dbReference type="EMBL" id="KAH7945821.1"/>
    </source>
</evidence>